<protein>
    <recommendedName>
        <fullName evidence="2">YCII-related domain-containing protein</fullName>
    </recommendedName>
</protein>
<gene>
    <name evidence="3" type="ORF">CBW65_02960</name>
</gene>
<dbReference type="OrthoDB" id="8589613at2"/>
<accession>A0A1Y0IL06</accession>
<dbReference type="SUPFAM" id="SSF54909">
    <property type="entry name" value="Dimeric alpha+beta barrel"/>
    <property type="match status" value="1"/>
</dbReference>
<keyword evidence="4" id="KW-1185">Reference proteome</keyword>
<dbReference type="RefSeq" id="WP_087455521.1">
    <property type="nucleotide sequence ID" value="NZ_CP021434.1"/>
</dbReference>
<dbReference type="Gene3D" id="3.30.70.1060">
    <property type="entry name" value="Dimeric alpha+beta barrel"/>
    <property type="match status" value="1"/>
</dbReference>
<sequence>MSQQSAYLYLLSPSRPDLAETSTPEEQSIIGEHFAYLQQLLAEDKLVLAGRTMDFDPIGLCIFYADSPEQAQEIANNDPAVVKGVMTVTVRPYGIALLKGRD</sequence>
<name>A0A1Y0IL06_9BACL</name>
<evidence type="ECO:0000256" key="1">
    <source>
        <dbReference type="ARBA" id="ARBA00007689"/>
    </source>
</evidence>
<evidence type="ECO:0000313" key="4">
    <source>
        <dbReference type="Proteomes" id="UP000195437"/>
    </source>
</evidence>
<dbReference type="AlphaFoldDB" id="A0A1Y0IL06"/>
<evidence type="ECO:0000313" key="3">
    <source>
        <dbReference type="EMBL" id="ARU60133.1"/>
    </source>
</evidence>
<organism evidence="3 4">
    <name type="scientific">Tumebacillus avium</name>
    <dbReference type="NCBI Taxonomy" id="1903704"/>
    <lineage>
        <taxon>Bacteria</taxon>
        <taxon>Bacillati</taxon>
        <taxon>Bacillota</taxon>
        <taxon>Bacilli</taxon>
        <taxon>Bacillales</taxon>
        <taxon>Alicyclobacillaceae</taxon>
        <taxon>Tumebacillus</taxon>
    </lineage>
</organism>
<proteinExistence type="inferred from homology"/>
<dbReference type="Pfam" id="PF03795">
    <property type="entry name" value="YCII"/>
    <property type="match status" value="1"/>
</dbReference>
<dbReference type="InterPro" id="IPR011008">
    <property type="entry name" value="Dimeric_a/b-barrel"/>
</dbReference>
<comment type="similarity">
    <text evidence="1">Belongs to the YciI family.</text>
</comment>
<evidence type="ECO:0000259" key="2">
    <source>
        <dbReference type="Pfam" id="PF03795"/>
    </source>
</evidence>
<feature type="domain" description="YCII-related" evidence="2">
    <location>
        <begin position="21"/>
        <end position="89"/>
    </location>
</feature>
<reference evidence="4" key="1">
    <citation type="submission" date="2017-05" db="EMBL/GenBank/DDBJ databases">
        <authorList>
            <person name="Sung H."/>
        </authorList>
    </citation>
    <scope>NUCLEOTIDE SEQUENCE [LARGE SCALE GENOMIC DNA]</scope>
    <source>
        <strain evidence="4">AR23208</strain>
    </source>
</reference>
<dbReference type="Proteomes" id="UP000195437">
    <property type="component" value="Chromosome"/>
</dbReference>
<dbReference type="KEGG" id="tum:CBW65_02960"/>
<dbReference type="EMBL" id="CP021434">
    <property type="protein sequence ID" value="ARU60133.1"/>
    <property type="molecule type" value="Genomic_DNA"/>
</dbReference>
<dbReference type="InterPro" id="IPR005545">
    <property type="entry name" value="YCII"/>
</dbReference>